<dbReference type="Pfam" id="PF08638">
    <property type="entry name" value="Med14"/>
    <property type="match status" value="1"/>
</dbReference>
<evidence type="ECO:0000256" key="3">
    <source>
        <dbReference type="ARBA" id="ARBA00023015"/>
    </source>
</evidence>
<dbReference type="EMBL" id="LHPF02000017">
    <property type="protein sequence ID" value="PSC70986.1"/>
    <property type="molecule type" value="Genomic_DNA"/>
</dbReference>
<protein>
    <recommendedName>
        <fullName evidence="7">Mediator of RNA polymerase II transcription subunit 14</fullName>
    </recommendedName>
    <alternativeName>
        <fullName evidence="7">Mediator complex subunit 14</fullName>
    </alternativeName>
</protein>
<comment type="similarity">
    <text evidence="2 7">Belongs to the Mediator complex subunit 14 family.</text>
</comment>
<evidence type="ECO:0000313" key="12">
    <source>
        <dbReference type="Proteomes" id="UP000239649"/>
    </source>
</evidence>
<dbReference type="InterPro" id="IPR055122">
    <property type="entry name" value="Med14_N"/>
</dbReference>
<evidence type="ECO:0000256" key="8">
    <source>
        <dbReference type="SAM" id="Coils"/>
    </source>
</evidence>
<keyword evidence="12" id="KW-1185">Reference proteome</keyword>
<evidence type="ECO:0000256" key="4">
    <source>
        <dbReference type="ARBA" id="ARBA00023159"/>
    </source>
</evidence>
<comment type="subunit">
    <text evidence="7">Component of the Mediator complex.</text>
</comment>
<dbReference type="GO" id="GO:0006357">
    <property type="term" value="P:regulation of transcription by RNA polymerase II"/>
    <property type="evidence" value="ECO:0007669"/>
    <property type="project" value="InterPro"/>
</dbReference>
<feature type="coiled-coil region" evidence="8">
    <location>
        <begin position="17"/>
        <end position="44"/>
    </location>
</feature>
<comment type="subcellular location">
    <subcellularLocation>
        <location evidence="1 7">Nucleus</location>
    </subcellularLocation>
</comment>
<proteinExistence type="inferred from homology"/>
<dbReference type="STRING" id="554055.A0A2P6VA66"/>
<dbReference type="OrthoDB" id="514257at2759"/>
<keyword evidence="8" id="KW-0175">Coiled coil</keyword>
<feature type="region of interest" description="Disordered" evidence="9">
    <location>
        <begin position="1409"/>
        <end position="1432"/>
    </location>
</feature>
<evidence type="ECO:0000256" key="5">
    <source>
        <dbReference type="ARBA" id="ARBA00023163"/>
    </source>
</evidence>
<feature type="domain" description="Mediator complex subunit MED14 N-terminal" evidence="10">
    <location>
        <begin position="14"/>
        <end position="212"/>
    </location>
</feature>
<dbReference type="PANTHER" id="PTHR12809">
    <property type="entry name" value="MEDIATOR COMPLEX SUBUNIT"/>
    <property type="match status" value="1"/>
</dbReference>
<name>A0A2P6VA66_9CHLO</name>
<evidence type="ECO:0000256" key="7">
    <source>
        <dbReference type="RuleBase" id="RU365082"/>
    </source>
</evidence>
<gene>
    <name evidence="11" type="ORF">C2E20_5718</name>
</gene>
<dbReference type="GO" id="GO:0016592">
    <property type="term" value="C:mediator complex"/>
    <property type="evidence" value="ECO:0007669"/>
    <property type="project" value="UniProtKB-UniRule"/>
</dbReference>
<keyword evidence="4 7" id="KW-0010">Activator</keyword>
<accession>A0A2P6VA66</accession>
<dbReference type="GO" id="GO:0070847">
    <property type="term" value="C:core mediator complex"/>
    <property type="evidence" value="ECO:0007669"/>
    <property type="project" value="TreeGrafter"/>
</dbReference>
<evidence type="ECO:0000256" key="1">
    <source>
        <dbReference type="ARBA" id="ARBA00004123"/>
    </source>
</evidence>
<dbReference type="PANTHER" id="PTHR12809:SF2">
    <property type="entry name" value="MEDIATOR OF RNA POLYMERASE II TRANSCRIPTION SUBUNIT 14"/>
    <property type="match status" value="1"/>
</dbReference>
<organism evidence="11 12">
    <name type="scientific">Micractinium conductrix</name>
    <dbReference type="NCBI Taxonomy" id="554055"/>
    <lineage>
        <taxon>Eukaryota</taxon>
        <taxon>Viridiplantae</taxon>
        <taxon>Chlorophyta</taxon>
        <taxon>core chlorophytes</taxon>
        <taxon>Trebouxiophyceae</taxon>
        <taxon>Chlorellales</taxon>
        <taxon>Chlorellaceae</taxon>
        <taxon>Chlorella clade</taxon>
        <taxon>Micractinium</taxon>
    </lineage>
</organism>
<evidence type="ECO:0000256" key="9">
    <source>
        <dbReference type="SAM" id="MobiDB-lite"/>
    </source>
</evidence>
<keyword evidence="3 7" id="KW-0805">Transcription regulation</keyword>
<evidence type="ECO:0000256" key="2">
    <source>
        <dbReference type="ARBA" id="ARBA00007813"/>
    </source>
</evidence>
<comment type="function">
    <text evidence="7">Component of the Mediator complex, a coactivator involved in the regulated transcription of nearly all RNA polymerase II-dependent genes. Mediator functions as a bridge to convey information from gene-specific regulatory proteins to the basal RNA polymerase II transcription machinery. Mediator is recruited to promoters by direct interactions with regulatory proteins and serves as a scaffold for the assembly of a functional preinitiation complex with RNA polymerase II and the general transcription factors.</text>
</comment>
<reference evidence="11 12" key="1">
    <citation type="journal article" date="2018" name="Plant J.">
        <title>Genome sequences of Chlorella sorokiniana UTEX 1602 and Micractinium conductrix SAG 241.80: implications to maltose excretion by a green alga.</title>
        <authorList>
            <person name="Arriola M.B."/>
            <person name="Velmurugan N."/>
            <person name="Zhang Y."/>
            <person name="Plunkett M.H."/>
            <person name="Hondzo H."/>
            <person name="Barney B.M."/>
        </authorList>
    </citation>
    <scope>NUCLEOTIDE SEQUENCE [LARGE SCALE GENOMIC DNA]</scope>
    <source>
        <strain evidence="11 12">SAG 241.80</strain>
    </source>
</reference>
<evidence type="ECO:0000259" key="10">
    <source>
        <dbReference type="Pfam" id="PF08638"/>
    </source>
</evidence>
<feature type="region of interest" description="Disordered" evidence="9">
    <location>
        <begin position="512"/>
        <end position="549"/>
    </location>
</feature>
<feature type="region of interest" description="Disordered" evidence="9">
    <location>
        <begin position="1213"/>
        <end position="1255"/>
    </location>
</feature>
<dbReference type="GO" id="GO:0003712">
    <property type="term" value="F:transcription coregulator activity"/>
    <property type="evidence" value="ECO:0007669"/>
    <property type="project" value="UniProtKB-UniRule"/>
</dbReference>
<dbReference type="InterPro" id="IPR013947">
    <property type="entry name" value="Mediator_Med14"/>
</dbReference>
<keyword evidence="5 7" id="KW-0804">Transcription</keyword>
<evidence type="ECO:0000313" key="11">
    <source>
        <dbReference type="EMBL" id="PSC70986.1"/>
    </source>
</evidence>
<feature type="compositionally biased region" description="Low complexity" evidence="9">
    <location>
        <begin position="1423"/>
        <end position="1432"/>
    </location>
</feature>
<comment type="caution">
    <text evidence="11">The sequence shown here is derived from an EMBL/GenBank/DDBJ whole genome shotgun (WGS) entry which is preliminary data.</text>
</comment>
<keyword evidence="6 7" id="KW-0539">Nucleus</keyword>
<evidence type="ECO:0000256" key="6">
    <source>
        <dbReference type="ARBA" id="ARBA00023242"/>
    </source>
</evidence>
<sequence>MEAAPTAISGLHLVPFRDVLENVVVDAQAELQALAERLPALGDEERKRQLLLHLQATRQRLQRLHVCAQWAHKAKAVNTCREVLKAAQDHGAAFVHTADELFRLHEELRFSRAPLFDVSTALHISQTGTYRLLPRVIEDELQQPGQRLERPVEVDEAARSARSRDALRRLDFLLRSKLLTSDLPAGLRVLRVRGGQAAVAAAGGQYTAALTLVPAPRDDVTLTKYRPPGEAEAAAAVKEEVTQPVAAAEQPSTSAAAAPPAASPAAGYAAAQQRQGADAWRWQLLSFELLPAAAAHDPPPLLPAQRTWLQQHIEQRMWAAADVEQLARLGKQAWVTVPEPPGVGKQAVGTAGKASSAPAPSASLAPSHLAAAAGTAAAAQAAAAAAADAKGKAPVKEEPEEHAAGAAVGEAAAATAAAAEGPRLPAHAVNPLAAMHAILCQTAGRLALFSLLLGDARQLEGGSWKGRLKLSRASSGTGLRFAYWQQVPCVSYAELQCLREGRPYQAETATAAGAAAAGPGPGSAAGASAQQQQQQQQQQAAAPQEQQAPAVDVELQGDGGLAASSSPQLRHALTGKEVQLALPLDSAASLDADRLLLTAAAHSAAAQLAAVQAEAQRGGRLAAAGNHAELSVPAVAASGAGPLPASPQLLLWSGGSLQLSLSVQLRAGRLLLLAGPALLESEQSGEAAAAVAAAQQQLDAAQRDATTQPLPAGCTRGMLAARLAGDVLTRLSVQLSMRRRMDAAAAAAAACGLRRTALPPQLLDQHFREAPPLLAPLSRNTLTLALPAFPPPHDMQRWARQQQQRQRQGVPVGSGAVRCFLLVDYGEPGAAAAAAAAGREGGGAAGSDAAAAELGGAAEQEAARMLLAVCACTSRGTVTRVLQLAPVPLQVAAAVQPPRGAAAASRKRRASDAAAEGALREQQAVGGSDGEHVALEAAAAWCRRQAGWEALRAQLLLLPVQHAEELPLATLPQQQQQVIRLPSAPVLARLEAWAAGQLAAAGGDGATVGAPKPRPAAVLQLEGGGGGAWRVDLASAYFARLPALLAQQGVLLAAPAPDAQHMAAHAAGLSLRYSLAAGHSVLAAISDLVRLGMLHLCLTRLAGCMAANPLAAGGTAKAGGGGGGANGSLVVGAPACNGPTNGSLANGGPQLDGVNGSAGGASLVWPLPGCGSVRLVEAGLTHFVLAVAPPQQPESAAKAGQPAPARLTVSWDNTLLSDGSGGGGAASAAAKESPAAQQPRGDGGGPAATAPPPAAQAGGLLRHIRCSVASEPPLPEPVAAALAQQLEAGRADLFLDSLCLAAHAAAAAQRQLAPEAQRAAGLLPGALRVAGAGGSAGGSADVASAGSSALRLRAQLQQGGRAASLCLGFHAGGYTLVQLAPGLGGTAAAGAHAWLPALWDRLSQSVPTFAAVTPDPPKPSPGQPGEQQQQQQQVVLRQAWVHHSGLGAALAGIAQAVAAPAAA</sequence>
<dbReference type="Proteomes" id="UP000239649">
    <property type="component" value="Unassembled WGS sequence"/>
</dbReference>